<proteinExistence type="predicted"/>
<keyword evidence="3" id="KW-1185">Reference proteome</keyword>
<gene>
    <name evidence="2" type="ORF">KP509_36G008000</name>
</gene>
<keyword evidence="1" id="KW-0175">Coiled coil</keyword>
<dbReference type="Proteomes" id="UP000825935">
    <property type="component" value="Chromosome 36"/>
</dbReference>
<evidence type="ECO:0000256" key="1">
    <source>
        <dbReference type="SAM" id="Coils"/>
    </source>
</evidence>
<dbReference type="OMA" id="KHDEKRR"/>
<dbReference type="EMBL" id="CM035441">
    <property type="protein sequence ID" value="KAH7280665.1"/>
    <property type="molecule type" value="Genomic_DNA"/>
</dbReference>
<accession>A0A8T2QAK9</accession>
<feature type="coiled-coil region" evidence="1">
    <location>
        <begin position="324"/>
        <end position="365"/>
    </location>
</feature>
<name>A0A8T2QAK9_CERRI</name>
<reference evidence="2" key="1">
    <citation type="submission" date="2021-08" db="EMBL/GenBank/DDBJ databases">
        <title>WGS assembly of Ceratopteris richardii.</title>
        <authorList>
            <person name="Marchant D.B."/>
            <person name="Chen G."/>
            <person name="Jenkins J."/>
            <person name="Shu S."/>
            <person name="Leebens-Mack J."/>
            <person name="Grimwood J."/>
            <person name="Schmutz J."/>
            <person name="Soltis P."/>
            <person name="Soltis D."/>
            <person name="Chen Z.-H."/>
        </authorList>
    </citation>
    <scope>NUCLEOTIDE SEQUENCE</scope>
    <source>
        <strain evidence="2">Whitten #5841</strain>
        <tissue evidence="2">Leaf</tissue>
    </source>
</reference>
<evidence type="ECO:0000313" key="3">
    <source>
        <dbReference type="Proteomes" id="UP000825935"/>
    </source>
</evidence>
<dbReference type="PANTHER" id="PTHR35992:SF1">
    <property type="entry name" value="CYTOMATRIX PROTEIN-LIKE PROTEIN"/>
    <property type="match status" value="1"/>
</dbReference>
<dbReference type="OrthoDB" id="1921280at2759"/>
<sequence>MDHETVAQEQEWLDMAILDLKESKQTEAVARQRVWDLLEEKSLLEKRIKLKHDSWSLEKRSLKEALASARKENKRRSIVQAFEIAALRVSLGSCKQEALIFKLRLEGAVDEVEILSSRLKILNVLLQEKDVKFHEAGKKHIEIETQLKQRLDAAKSVDAIQQKAIDVSSLTELRRKHELEIQKLKKEKHIMSLKRKEEVSSLLKEKNFAWGQFKMMEDNYSLRLDVKRQELKCAEDALKQLEVMVDELQKAHDEKTAEVSTLQLNLRSAEEELLKLRDDISKLIRYGQDAYLTCCPSRNVLSKSITNIGEQRTMCSGDKVAKLLAEKEAALMKARKSADELRLENHNLLLLYADLEERLKAKQNMKQKPPRENMKDPAYRNLSADLEACAVNSVQRSPDACAELKRRKVLAIQGETFQEDASNAVEPSSKERNDELMISEQSHGRLLQQSVSARSDSMNNTRSTNSLFKLAFNVPKVIAGK</sequence>
<protein>
    <submittedName>
        <fullName evidence="2">Uncharacterized protein</fullName>
    </submittedName>
</protein>
<evidence type="ECO:0000313" key="2">
    <source>
        <dbReference type="EMBL" id="KAH7280665.1"/>
    </source>
</evidence>
<dbReference type="PANTHER" id="PTHR35992">
    <property type="entry name" value="CYTOMATRIX PROTEIN-LIKE PROTEIN"/>
    <property type="match status" value="1"/>
</dbReference>
<feature type="coiled-coil region" evidence="1">
    <location>
        <begin position="167"/>
        <end position="194"/>
    </location>
</feature>
<dbReference type="AlphaFoldDB" id="A0A8T2QAK9"/>
<comment type="caution">
    <text evidence="2">The sequence shown here is derived from an EMBL/GenBank/DDBJ whole genome shotgun (WGS) entry which is preliminary data.</text>
</comment>
<organism evidence="2 3">
    <name type="scientific">Ceratopteris richardii</name>
    <name type="common">Triangle waterfern</name>
    <dbReference type="NCBI Taxonomy" id="49495"/>
    <lineage>
        <taxon>Eukaryota</taxon>
        <taxon>Viridiplantae</taxon>
        <taxon>Streptophyta</taxon>
        <taxon>Embryophyta</taxon>
        <taxon>Tracheophyta</taxon>
        <taxon>Polypodiopsida</taxon>
        <taxon>Polypodiidae</taxon>
        <taxon>Polypodiales</taxon>
        <taxon>Pteridineae</taxon>
        <taxon>Pteridaceae</taxon>
        <taxon>Parkerioideae</taxon>
        <taxon>Ceratopteris</taxon>
    </lineage>
</organism>
<feature type="coiled-coil region" evidence="1">
    <location>
        <begin position="224"/>
        <end position="286"/>
    </location>
</feature>